<feature type="signal peptide" evidence="1">
    <location>
        <begin position="1"/>
        <end position="20"/>
    </location>
</feature>
<reference evidence="3 4" key="1">
    <citation type="submission" date="2014-08" db="EMBL/GenBank/DDBJ databases">
        <title>Complete genome sequence of Corynebacterium sphenisci CECT 5990(T) (=DSM 44792(T)), isolated from healthy wild penguins.</title>
        <authorList>
            <person name="Ruckert C."/>
            <person name="Albersmeier A."/>
            <person name="Winkler A."/>
            <person name="Kalinowski J."/>
        </authorList>
    </citation>
    <scope>NUCLEOTIDE SEQUENCE [LARGE SCALE GENOMIC DNA]</scope>
    <source>
        <strain evidence="3 4">DSM 44792</strain>
    </source>
</reference>
<feature type="chain" id="PRO_5038704393" description="GmrSD restriction endonucleases C-terminal domain-containing protein" evidence="1">
    <location>
        <begin position="21"/>
        <end position="207"/>
    </location>
</feature>
<protein>
    <recommendedName>
        <fullName evidence="2">GmrSD restriction endonucleases C-terminal domain-containing protein</fullName>
    </recommendedName>
</protein>
<dbReference type="Pfam" id="PF07510">
    <property type="entry name" value="GmrSD_C"/>
    <property type="match status" value="1"/>
</dbReference>
<dbReference type="Proteomes" id="UP000185469">
    <property type="component" value="Chromosome"/>
</dbReference>
<keyword evidence="1" id="KW-0732">Signal</keyword>
<feature type="domain" description="GmrSD restriction endonucleases C-terminal" evidence="2">
    <location>
        <begin position="112"/>
        <end position="198"/>
    </location>
</feature>
<accession>A0A1L7CWZ6</accession>
<proteinExistence type="predicted"/>
<gene>
    <name evidence="3" type="ORF">CSPHI_04130</name>
</gene>
<evidence type="ECO:0000259" key="2">
    <source>
        <dbReference type="Pfam" id="PF07510"/>
    </source>
</evidence>
<keyword evidence="4" id="KW-1185">Reference proteome</keyword>
<name>A0A1L7CWZ6_9CORY</name>
<dbReference type="STRING" id="1437874.CSPHI_04130"/>
<evidence type="ECO:0000313" key="4">
    <source>
        <dbReference type="Proteomes" id="UP000185469"/>
    </source>
</evidence>
<evidence type="ECO:0000256" key="1">
    <source>
        <dbReference type="SAM" id="SignalP"/>
    </source>
</evidence>
<dbReference type="InterPro" id="IPR011089">
    <property type="entry name" value="GmrSD_C"/>
</dbReference>
<sequence length="207" mass="21510">MSSPILAPALALILLPPLIAPGTGPGPPPHPVARPADPVEAARLLGAVAVTGERVTVTGYRRAAFGDWARDGACTTRQSILVRDFGGPPCRPGDRVIADPYTGAPLVAADAEVDHVYPLAAAWDFGAHAWPARRRAAFANDPLNLLPTAAAANRAKSDLTPAEWLPAPAGACDYAMRYLRVARNWALPVSAADFRALAGACGIRVAG</sequence>
<dbReference type="EMBL" id="CP009248">
    <property type="protein sequence ID" value="APT90373.1"/>
    <property type="molecule type" value="Genomic_DNA"/>
</dbReference>
<dbReference type="KEGG" id="csph:CSPHI_04130"/>
<dbReference type="AlphaFoldDB" id="A0A1L7CWZ6"/>
<organism evidence="3 4">
    <name type="scientific">Corynebacterium sphenisci DSM 44792</name>
    <dbReference type="NCBI Taxonomy" id="1437874"/>
    <lineage>
        <taxon>Bacteria</taxon>
        <taxon>Bacillati</taxon>
        <taxon>Actinomycetota</taxon>
        <taxon>Actinomycetes</taxon>
        <taxon>Mycobacteriales</taxon>
        <taxon>Corynebacteriaceae</taxon>
        <taxon>Corynebacterium</taxon>
    </lineage>
</organism>
<evidence type="ECO:0000313" key="3">
    <source>
        <dbReference type="EMBL" id="APT90373.1"/>
    </source>
</evidence>